<dbReference type="Proteomes" id="UP001596978">
    <property type="component" value="Unassembled WGS sequence"/>
</dbReference>
<dbReference type="InterPro" id="IPR050482">
    <property type="entry name" value="Sensor_HK_TwoCompSys"/>
</dbReference>
<dbReference type="PANTHER" id="PTHR24421">
    <property type="entry name" value="NITRATE/NITRITE SENSOR PROTEIN NARX-RELATED"/>
    <property type="match status" value="1"/>
</dbReference>
<evidence type="ECO:0000256" key="3">
    <source>
        <dbReference type="ARBA" id="ARBA00022553"/>
    </source>
</evidence>
<protein>
    <recommendedName>
        <fullName evidence="2">histidine kinase</fullName>
        <ecNumber evidence="2">2.7.13.3</ecNumber>
    </recommendedName>
</protein>
<comment type="caution">
    <text evidence="11">The sequence shown here is derived from an EMBL/GenBank/DDBJ whole genome shotgun (WGS) entry which is preliminary data.</text>
</comment>
<evidence type="ECO:0000256" key="7">
    <source>
        <dbReference type="ARBA" id="ARBA00022840"/>
    </source>
</evidence>
<keyword evidence="3" id="KW-0597">Phosphoprotein</keyword>
<dbReference type="Pfam" id="PF07730">
    <property type="entry name" value="HisKA_3"/>
    <property type="match status" value="1"/>
</dbReference>
<dbReference type="InterPro" id="IPR011990">
    <property type="entry name" value="TPR-like_helical_dom_sf"/>
</dbReference>
<dbReference type="PANTHER" id="PTHR24421:SF10">
    <property type="entry name" value="NITRATE_NITRITE SENSOR PROTEIN NARQ"/>
    <property type="match status" value="1"/>
</dbReference>
<dbReference type="SUPFAM" id="SSF55874">
    <property type="entry name" value="ATPase domain of HSP90 chaperone/DNA topoisomerase II/histidine kinase"/>
    <property type="match status" value="1"/>
</dbReference>
<evidence type="ECO:0000313" key="11">
    <source>
        <dbReference type="EMBL" id="MFD0861166.1"/>
    </source>
</evidence>
<keyword evidence="6 11" id="KW-0418">Kinase</keyword>
<keyword evidence="9" id="KW-0472">Membrane</keyword>
<dbReference type="EC" id="2.7.13.3" evidence="2"/>
<dbReference type="Gene3D" id="1.20.5.1930">
    <property type="match status" value="1"/>
</dbReference>
<feature type="domain" description="Histidine kinase" evidence="10">
    <location>
        <begin position="374"/>
        <end position="563"/>
    </location>
</feature>
<comment type="catalytic activity">
    <reaction evidence="1">
        <text>ATP + protein L-histidine = ADP + protein N-phospho-L-histidine.</text>
        <dbReference type="EC" id="2.7.13.3"/>
    </reaction>
</comment>
<evidence type="ECO:0000256" key="5">
    <source>
        <dbReference type="ARBA" id="ARBA00022741"/>
    </source>
</evidence>
<evidence type="ECO:0000259" key="10">
    <source>
        <dbReference type="PROSITE" id="PS50109"/>
    </source>
</evidence>
<dbReference type="InterPro" id="IPR011712">
    <property type="entry name" value="Sig_transdc_His_kin_sub3_dim/P"/>
</dbReference>
<feature type="transmembrane region" description="Helical" evidence="9">
    <location>
        <begin position="308"/>
        <end position="327"/>
    </location>
</feature>
<dbReference type="EMBL" id="JBHTJH010000004">
    <property type="protein sequence ID" value="MFD0861166.1"/>
    <property type="molecule type" value="Genomic_DNA"/>
</dbReference>
<evidence type="ECO:0000256" key="8">
    <source>
        <dbReference type="ARBA" id="ARBA00023012"/>
    </source>
</evidence>
<gene>
    <name evidence="11" type="ORF">ACFQ1M_03015</name>
</gene>
<evidence type="ECO:0000313" key="12">
    <source>
        <dbReference type="Proteomes" id="UP001596978"/>
    </source>
</evidence>
<evidence type="ECO:0000256" key="9">
    <source>
        <dbReference type="SAM" id="Phobius"/>
    </source>
</evidence>
<dbReference type="SUPFAM" id="SSF48452">
    <property type="entry name" value="TPR-like"/>
    <property type="match status" value="1"/>
</dbReference>
<keyword evidence="7" id="KW-0067">ATP-binding</keyword>
<keyword evidence="9" id="KW-0812">Transmembrane</keyword>
<accession>A0ABW3CWV2</accession>
<proteinExistence type="predicted"/>
<organism evidence="11 12">
    <name type="scientific">Sungkyunkwania multivorans</name>
    <dbReference type="NCBI Taxonomy" id="1173618"/>
    <lineage>
        <taxon>Bacteria</taxon>
        <taxon>Pseudomonadati</taxon>
        <taxon>Bacteroidota</taxon>
        <taxon>Flavobacteriia</taxon>
        <taxon>Flavobacteriales</taxon>
        <taxon>Flavobacteriaceae</taxon>
        <taxon>Sungkyunkwania</taxon>
    </lineage>
</organism>
<keyword evidence="8" id="KW-0902">Two-component regulatory system</keyword>
<dbReference type="GO" id="GO:0016301">
    <property type="term" value="F:kinase activity"/>
    <property type="evidence" value="ECO:0007669"/>
    <property type="project" value="UniProtKB-KW"/>
</dbReference>
<keyword evidence="4" id="KW-0808">Transferase</keyword>
<dbReference type="InterPro" id="IPR005467">
    <property type="entry name" value="His_kinase_dom"/>
</dbReference>
<keyword evidence="9" id="KW-1133">Transmembrane helix</keyword>
<evidence type="ECO:0000256" key="1">
    <source>
        <dbReference type="ARBA" id="ARBA00000085"/>
    </source>
</evidence>
<dbReference type="Pfam" id="PF02518">
    <property type="entry name" value="HATPase_c"/>
    <property type="match status" value="1"/>
</dbReference>
<dbReference type="RefSeq" id="WP_386403682.1">
    <property type="nucleotide sequence ID" value="NZ_JBHTJH010000004.1"/>
</dbReference>
<evidence type="ECO:0000256" key="2">
    <source>
        <dbReference type="ARBA" id="ARBA00012438"/>
    </source>
</evidence>
<sequence length="563" mass="64393">MAQEKPLLDSLTVLVETQKYDTALSYWEENRQFFGADENAAMLMAGQALENLNKEELALSIYKKALLAFEMSGETERIAEVNYRIYTLLDSQNNLDIESKSYFENFIKYAKRSNDPNWKAKASRELAIKEFENKDGTIAKKHFLDAIEHYKEVEDTYRVGASYANIGLLFLNNMKQSDSARHYFSKGLIIAKEIKNNDLQWNILLNTGNSYKFDQNYTMAIEQYKLAKALPIKKFALKKSLILAERLQECYGALKDYKNSEVQLKQILTIRDSINLLEQNKVISEINTKYQTEKKEQKNQQLQQINRYLIIGGLAFIFLGVSIALLIQKNTLKKRRLAEQQQEIERQKVTTLLKEQELASIDAMITGQEKERQRVANELHDDLGSLMATVKLHFENIKADKEDPALKNTHKLLDKAYQKIRGIAHAKNAGVMASQGLLPAVTNMAKNISATNKIEIEVMDYGLEERMENSMELMIFRIIQELITNIIRHADAKRATIQFTQHDDSLNILIEDDGKGFDTHQIDPRKSGIGLNNIAKRIEHLEGSFTVDSILGKGTSIIIDIPL</sequence>
<reference evidence="12" key="1">
    <citation type="journal article" date="2019" name="Int. J. Syst. Evol. Microbiol.">
        <title>The Global Catalogue of Microorganisms (GCM) 10K type strain sequencing project: providing services to taxonomists for standard genome sequencing and annotation.</title>
        <authorList>
            <consortium name="The Broad Institute Genomics Platform"/>
            <consortium name="The Broad Institute Genome Sequencing Center for Infectious Disease"/>
            <person name="Wu L."/>
            <person name="Ma J."/>
        </authorList>
    </citation>
    <scope>NUCLEOTIDE SEQUENCE [LARGE SCALE GENOMIC DNA]</scope>
    <source>
        <strain evidence="12">CCUG 62952</strain>
    </source>
</reference>
<dbReference type="Gene3D" id="3.30.565.10">
    <property type="entry name" value="Histidine kinase-like ATPase, C-terminal domain"/>
    <property type="match status" value="1"/>
</dbReference>
<evidence type="ECO:0000256" key="6">
    <source>
        <dbReference type="ARBA" id="ARBA00022777"/>
    </source>
</evidence>
<evidence type="ECO:0000256" key="4">
    <source>
        <dbReference type="ARBA" id="ARBA00022679"/>
    </source>
</evidence>
<dbReference type="CDD" id="cd16917">
    <property type="entry name" value="HATPase_UhpB-NarQ-NarX-like"/>
    <property type="match status" value="1"/>
</dbReference>
<keyword evidence="12" id="KW-1185">Reference proteome</keyword>
<dbReference type="PROSITE" id="PS50109">
    <property type="entry name" value="HIS_KIN"/>
    <property type="match status" value="1"/>
</dbReference>
<dbReference type="Gene3D" id="1.25.40.10">
    <property type="entry name" value="Tetratricopeptide repeat domain"/>
    <property type="match status" value="1"/>
</dbReference>
<keyword evidence="5" id="KW-0547">Nucleotide-binding</keyword>
<dbReference type="InterPro" id="IPR036890">
    <property type="entry name" value="HATPase_C_sf"/>
</dbReference>
<dbReference type="InterPro" id="IPR003594">
    <property type="entry name" value="HATPase_dom"/>
</dbReference>
<name>A0ABW3CWV2_9FLAO</name>